<gene>
    <name evidence="3" type="ORF">FGL95_14500</name>
</gene>
<protein>
    <submittedName>
        <fullName evidence="3">Class I SAM-dependent methyltransferase</fullName>
    </submittedName>
</protein>
<evidence type="ECO:0000256" key="2">
    <source>
        <dbReference type="ARBA" id="ARBA00022679"/>
    </source>
</evidence>
<dbReference type="EMBL" id="VCQU01000004">
    <property type="protein sequence ID" value="NMN96247.1"/>
    <property type="molecule type" value="Genomic_DNA"/>
</dbReference>
<dbReference type="RefSeq" id="WP_169587920.1">
    <property type="nucleotide sequence ID" value="NZ_VCQU01000004.1"/>
</dbReference>
<dbReference type="Pfam" id="PF04072">
    <property type="entry name" value="LCM"/>
    <property type="match status" value="1"/>
</dbReference>
<evidence type="ECO:0000256" key="1">
    <source>
        <dbReference type="ARBA" id="ARBA00022603"/>
    </source>
</evidence>
<dbReference type="GO" id="GO:0008168">
    <property type="term" value="F:methyltransferase activity"/>
    <property type="evidence" value="ECO:0007669"/>
    <property type="project" value="UniProtKB-KW"/>
</dbReference>
<dbReference type="Proteomes" id="UP000535543">
    <property type="component" value="Unassembled WGS sequence"/>
</dbReference>
<dbReference type="SUPFAM" id="SSF53335">
    <property type="entry name" value="S-adenosyl-L-methionine-dependent methyltransferases"/>
    <property type="match status" value="1"/>
</dbReference>
<evidence type="ECO:0000313" key="4">
    <source>
        <dbReference type="Proteomes" id="UP000535543"/>
    </source>
</evidence>
<dbReference type="AlphaFoldDB" id="A0A848KK65"/>
<keyword evidence="1 3" id="KW-0489">Methyltransferase</keyword>
<comment type="caution">
    <text evidence="3">The sequence shown here is derived from an EMBL/GenBank/DDBJ whole genome shotgun (WGS) entry which is preliminary data.</text>
</comment>
<keyword evidence="4" id="KW-1185">Reference proteome</keyword>
<dbReference type="InterPro" id="IPR007213">
    <property type="entry name" value="Ppm1/Ppm2/Tcmp"/>
</dbReference>
<dbReference type="InterPro" id="IPR016874">
    <property type="entry name" value="TcmP-like"/>
</dbReference>
<evidence type="ECO:0000313" key="3">
    <source>
        <dbReference type="EMBL" id="NMN96247.1"/>
    </source>
</evidence>
<dbReference type="Gene3D" id="3.40.50.150">
    <property type="entry name" value="Vaccinia Virus protein VP39"/>
    <property type="match status" value="1"/>
</dbReference>
<proteinExistence type="predicted"/>
<organism evidence="3 4">
    <name type="scientific">Antrihabitans stalactiti</name>
    <dbReference type="NCBI Taxonomy" id="2584121"/>
    <lineage>
        <taxon>Bacteria</taxon>
        <taxon>Bacillati</taxon>
        <taxon>Actinomycetota</taxon>
        <taxon>Actinomycetes</taxon>
        <taxon>Mycobacteriales</taxon>
        <taxon>Nocardiaceae</taxon>
        <taxon>Antrihabitans</taxon>
    </lineage>
</organism>
<reference evidence="3 4" key="1">
    <citation type="submission" date="2019-05" db="EMBL/GenBank/DDBJ databases">
        <authorList>
            <person name="Lee S.D."/>
        </authorList>
    </citation>
    <scope>NUCLEOTIDE SEQUENCE [LARGE SCALE GENOMIC DNA]</scope>
    <source>
        <strain evidence="3 4">YC2-7</strain>
    </source>
</reference>
<dbReference type="InterPro" id="IPR029063">
    <property type="entry name" value="SAM-dependent_MTases_sf"/>
</dbReference>
<keyword evidence="2 3" id="KW-0808">Transferase</keyword>
<dbReference type="PANTHER" id="PTHR43619">
    <property type="entry name" value="S-ADENOSYL-L-METHIONINE-DEPENDENT METHYLTRANSFERASE YKTD-RELATED"/>
    <property type="match status" value="1"/>
</dbReference>
<dbReference type="PANTHER" id="PTHR43619:SF2">
    <property type="entry name" value="S-ADENOSYL-L-METHIONINE-DEPENDENT METHYLTRANSFERASES SUPERFAMILY PROTEIN"/>
    <property type="match status" value="1"/>
</dbReference>
<dbReference type="GO" id="GO:0032259">
    <property type="term" value="P:methylation"/>
    <property type="evidence" value="ECO:0007669"/>
    <property type="project" value="UniProtKB-KW"/>
</dbReference>
<name>A0A848KK65_9NOCA</name>
<accession>A0A848KK65</accession>
<dbReference type="PIRSF" id="PIRSF028177">
    <property type="entry name" value="Polyketide_synth_Omtfrase_TcmP"/>
    <property type="match status" value="1"/>
</dbReference>
<sequence>MGKVDGTALSGVPETALWTLRNRAVEAARSDSTYDDPQAVAVYEAIDFPYEKFGKHSQNFALRALTFDRVVRDFLERNPTGTVVALGEGLQTSFWRINHPAMHWISVDLPPLVALREKLLPADPRLTHVAASALDRSWMRHAPIGSPVMVTAEGLFMYLPPADVLALIADIAARFPGGQLLFDNISQAISAKSLEGRAPVKGAEYTTPPMPFHLSIDEARALPERIPGIASVVDVDVALGRGLWGAKAVRALLSLPRIRNRRPSITLLEFAAD</sequence>
<reference evidence="3 4" key="2">
    <citation type="submission" date="2020-06" db="EMBL/GenBank/DDBJ databases">
        <title>Antribacter stalactiti gen. nov., sp. nov., a new member of the family Nacardiaceae isolated from a cave.</title>
        <authorList>
            <person name="Kim I.S."/>
        </authorList>
    </citation>
    <scope>NUCLEOTIDE SEQUENCE [LARGE SCALE GENOMIC DNA]</scope>
    <source>
        <strain evidence="3 4">YC2-7</strain>
    </source>
</reference>